<dbReference type="Gene3D" id="3.40.50.300">
    <property type="entry name" value="P-loop containing nucleotide triphosphate hydrolases"/>
    <property type="match status" value="1"/>
</dbReference>
<dbReference type="SUPFAM" id="SSF52540">
    <property type="entry name" value="P-loop containing nucleoside triphosphate hydrolases"/>
    <property type="match status" value="1"/>
</dbReference>
<accession>A0A840SN69</accession>
<dbReference type="PANTHER" id="PTHR18964:SF149">
    <property type="entry name" value="BIFUNCTIONAL UDP-N-ACETYLGLUCOSAMINE 2-EPIMERASE_N-ACETYLMANNOSAMINE KINASE"/>
    <property type="match status" value="1"/>
</dbReference>
<proteinExistence type="inferred from homology"/>
<gene>
    <name evidence="2" type="ORF">HNP73_000784</name>
</gene>
<dbReference type="PANTHER" id="PTHR18964">
    <property type="entry name" value="ROK (REPRESSOR, ORF, KINASE) FAMILY"/>
    <property type="match status" value="1"/>
</dbReference>
<dbReference type="AlphaFoldDB" id="A0A840SN69"/>
<dbReference type="InterPro" id="IPR027417">
    <property type="entry name" value="P-loop_NTPase"/>
</dbReference>
<name>A0A840SN69_9RHOB</name>
<evidence type="ECO:0000313" key="2">
    <source>
        <dbReference type="EMBL" id="MBB5220863.1"/>
    </source>
</evidence>
<dbReference type="InterPro" id="IPR049874">
    <property type="entry name" value="ROK_cs"/>
</dbReference>
<comment type="similarity">
    <text evidence="1">Belongs to the ROK (NagC/XylR) family.</text>
</comment>
<dbReference type="Pfam" id="PF13671">
    <property type="entry name" value="AAA_33"/>
    <property type="match status" value="1"/>
</dbReference>
<dbReference type="RefSeq" id="WP_184147283.1">
    <property type="nucleotide sequence ID" value="NZ_JACHFM010000001.1"/>
</dbReference>
<reference evidence="2 3" key="1">
    <citation type="submission" date="2020-08" db="EMBL/GenBank/DDBJ databases">
        <title>Genomic Encyclopedia of Type Strains, Phase IV (KMG-IV): sequencing the most valuable type-strain genomes for metagenomic binning, comparative biology and taxonomic classification.</title>
        <authorList>
            <person name="Goeker M."/>
        </authorList>
    </citation>
    <scope>NUCLEOTIDE SEQUENCE [LARGE SCALE GENOMIC DNA]</scope>
    <source>
        <strain evidence="2 3">DSM 101730</strain>
    </source>
</reference>
<keyword evidence="2" id="KW-0808">Transferase</keyword>
<protein>
    <submittedName>
        <fullName evidence="2">Glucokinase</fullName>
        <ecNumber evidence="2">2.7.1.2</ecNumber>
    </submittedName>
</protein>
<keyword evidence="3" id="KW-1185">Reference proteome</keyword>
<evidence type="ECO:0000313" key="3">
    <source>
        <dbReference type="Proteomes" id="UP000549457"/>
    </source>
</evidence>
<evidence type="ECO:0000256" key="1">
    <source>
        <dbReference type="ARBA" id="ARBA00006479"/>
    </source>
</evidence>
<comment type="caution">
    <text evidence="2">The sequence shown here is derived from an EMBL/GenBank/DDBJ whole genome shotgun (WGS) entry which is preliminary data.</text>
</comment>
<sequence>MSPASDVSAIGIDIGGTHLRAARIARDGTILARARAASDPDPEVVLARLIGLVVELDDPGVVAIGVGVPGRVDFTHGVVLSGGYVDLSGIDVADRLKRRFCRSVILDNDASMALVAEARLGAGRGAQHLALLTIGTGIGGGIMEAGRIVRGRATAGQLGHILVDPAGPPCLCGRAGCVEAMSSGTALARLMRAADLPAGTTAAELLSGGIEGGEAVLAAWAGPLRRAIDTLSASLDCELVILGGGLGQEAAEALARLPDAAGWYETEVVAAALGDDAGVIGAGLAALDARPRGCRVVLVNGVPASGKSRVAGALSQATGWPVYGLDTVKEPFLNEIAAAGRPVERPFNRVLGRASYRAIFALLAAAPEGTTAIVDAWFGFQPREMLEEMLAAAGIEDVVEIWCTAPPETVAARYRARAERRTAGHPGPEYADELRDLAARAAPFGFGLVLVVDTTAPFDAGTTARFIAGSWH</sequence>
<dbReference type="Proteomes" id="UP000549457">
    <property type="component" value="Unassembled WGS sequence"/>
</dbReference>
<dbReference type="PROSITE" id="PS01125">
    <property type="entry name" value="ROK"/>
    <property type="match status" value="1"/>
</dbReference>
<keyword evidence="2" id="KW-0418">Kinase</keyword>
<dbReference type="Pfam" id="PF00480">
    <property type="entry name" value="ROK"/>
    <property type="match status" value="1"/>
</dbReference>
<dbReference type="GO" id="GO:0004340">
    <property type="term" value="F:glucokinase activity"/>
    <property type="evidence" value="ECO:0007669"/>
    <property type="project" value="UniProtKB-EC"/>
</dbReference>
<dbReference type="Gene3D" id="3.30.420.40">
    <property type="match status" value="2"/>
</dbReference>
<dbReference type="EC" id="2.7.1.2" evidence="2"/>
<dbReference type="EMBL" id="JACHFM010000001">
    <property type="protein sequence ID" value="MBB5220863.1"/>
    <property type="molecule type" value="Genomic_DNA"/>
</dbReference>
<dbReference type="InterPro" id="IPR000600">
    <property type="entry name" value="ROK"/>
</dbReference>
<dbReference type="InterPro" id="IPR043129">
    <property type="entry name" value="ATPase_NBD"/>
</dbReference>
<dbReference type="SUPFAM" id="SSF53067">
    <property type="entry name" value="Actin-like ATPase domain"/>
    <property type="match status" value="1"/>
</dbReference>
<organism evidence="2 3">
    <name type="scientific">Amaricoccus macauensis</name>
    <dbReference type="NCBI Taxonomy" id="57001"/>
    <lineage>
        <taxon>Bacteria</taxon>
        <taxon>Pseudomonadati</taxon>
        <taxon>Pseudomonadota</taxon>
        <taxon>Alphaproteobacteria</taxon>
        <taxon>Rhodobacterales</taxon>
        <taxon>Paracoccaceae</taxon>
        <taxon>Amaricoccus</taxon>
    </lineage>
</organism>